<keyword evidence="2" id="KW-1185">Reference proteome</keyword>
<evidence type="ECO:0000313" key="1">
    <source>
        <dbReference type="EMBL" id="GBG12633.1"/>
    </source>
</evidence>
<proteinExistence type="predicted"/>
<dbReference type="OrthoDB" id="8780714at2"/>
<protein>
    <submittedName>
        <fullName evidence="1">Uncharacterized protein</fullName>
    </submittedName>
</protein>
<organism evidence="1 2">
    <name type="scientific">Novimethylophilus kurashikiensis</name>
    <dbReference type="NCBI Taxonomy" id="1825523"/>
    <lineage>
        <taxon>Bacteria</taxon>
        <taxon>Pseudomonadati</taxon>
        <taxon>Pseudomonadota</taxon>
        <taxon>Betaproteobacteria</taxon>
        <taxon>Nitrosomonadales</taxon>
        <taxon>Methylophilaceae</taxon>
        <taxon>Novimethylophilus</taxon>
    </lineage>
</organism>
<dbReference type="EMBL" id="BDOQ01000001">
    <property type="protein sequence ID" value="GBG12633.1"/>
    <property type="molecule type" value="Genomic_DNA"/>
</dbReference>
<name>A0A2R5F6T1_9PROT</name>
<accession>A0A2R5F6T1</accession>
<comment type="caution">
    <text evidence="1">The sequence shown here is derived from an EMBL/GenBank/DDBJ whole genome shotgun (WGS) entry which is preliminary data.</text>
</comment>
<sequence length="211" mass="22748">MWNKAQHKILCLALVTSILGHTIVAGLINNTATALPGHTTKPMIITLLTTPPTSETIIDTKSTDQGKDTVLSNNQPASLSAVSKHESSDHYIPASMLDFPLLPKSAPDLESLDGLQLSGSPIRLRLFIDRNGLVVRIETLQAHEEDQLAIDQIKEVFSNTSFIPGKLQGVVVAAYQDIEFGEASIPMATRPLSIAANSMVHPQEPPQLASK</sequence>
<evidence type="ECO:0000313" key="2">
    <source>
        <dbReference type="Proteomes" id="UP000245081"/>
    </source>
</evidence>
<reference evidence="1 2" key="1">
    <citation type="journal article" date="2018" name="Environ. Microbiol.">
        <title>Isolation and genomic characterization of Novimethylophilus kurashikiensis gen. nov. sp. nov., a new lanthanide-dependent methylotrophic species of Methylophilaceae.</title>
        <authorList>
            <person name="Lv H."/>
            <person name="Sahin N."/>
            <person name="Tani A."/>
        </authorList>
    </citation>
    <scope>NUCLEOTIDE SEQUENCE [LARGE SCALE GENOMIC DNA]</scope>
    <source>
        <strain evidence="1 2">La2-4</strain>
    </source>
</reference>
<dbReference type="AlphaFoldDB" id="A0A2R5F6T1"/>
<dbReference type="Proteomes" id="UP000245081">
    <property type="component" value="Unassembled WGS sequence"/>
</dbReference>
<dbReference type="RefSeq" id="WP_109013857.1">
    <property type="nucleotide sequence ID" value="NZ_BDOQ01000001.1"/>
</dbReference>
<gene>
    <name evidence="1" type="ORF">NMK_0164</name>
</gene>